<gene>
    <name evidence="1" type="ORF">KY290_026106</name>
</gene>
<accession>A0ABQ7UVH2</accession>
<sequence length="139" mass="16326">MVSKNDLWTKYFKTPEAIVDDIELFFFPSEARNDWWRTCSPSINTIWGAIGFHIHRTALFHWRYQRKCYLWGIFRATQGSSSRLLLPNRIQTPDNVLAARDAVNDRAPTEDYAQVMTDELGRGKRIRKIIAKLDDYICL</sequence>
<dbReference type="EMBL" id="JAIVGD010000018">
    <property type="protein sequence ID" value="KAH0755836.1"/>
    <property type="molecule type" value="Genomic_DNA"/>
</dbReference>
<organism evidence="1 2">
    <name type="scientific">Solanum tuberosum</name>
    <name type="common">Potato</name>
    <dbReference type="NCBI Taxonomy" id="4113"/>
    <lineage>
        <taxon>Eukaryota</taxon>
        <taxon>Viridiplantae</taxon>
        <taxon>Streptophyta</taxon>
        <taxon>Embryophyta</taxon>
        <taxon>Tracheophyta</taxon>
        <taxon>Spermatophyta</taxon>
        <taxon>Magnoliopsida</taxon>
        <taxon>eudicotyledons</taxon>
        <taxon>Gunneridae</taxon>
        <taxon>Pentapetalae</taxon>
        <taxon>asterids</taxon>
        <taxon>lamiids</taxon>
        <taxon>Solanales</taxon>
        <taxon>Solanaceae</taxon>
        <taxon>Solanoideae</taxon>
        <taxon>Solaneae</taxon>
        <taxon>Solanum</taxon>
    </lineage>
</organism>
<proteinExistence type="predicted"/>
<reference evidence="1 2" key="1">
    <citation type="journal article" date="2021" name="bioRxiv">
        <title>Chromosome-scale and haplotype-resolved genome assembly of a tetraploid potato cultivar.</title>
        <authorList>
            <person name="Sun H."/>
            <person name="Jiao W.-B."/>
            <person name="Krause K."/>
            <person name="Campoy J.A."/>
            <person name="Goel M."/>
            <person name="Folz-Donahue K."/>
            <person name="Kukat C."/>
            <person name="Huettel B."/>
            <person name="Schneeberger K."/>
        </authorList>
    </citation>
    <scope>NUCLEOTIDE SEQUENCE [LARGE SCALE GENOMIC DNA]</scope>
    <source>
        <strain evidence="1">SolTubOtavaFocal</strain>
        <tissue evidence="1">Leaves</tissue>
    </source>
</reference>
<name>A0ABQ7UVH2_SOLTU</name>
<evidence type="ECO:0000313" key="2">
    <source>
        <dbReference type="Proteomes" id="UP000826656"/>
    </source>
</evidence>
<protein>
    <submittedName>
        <fullName evidence="1">Uncharacterized protein</fullName>
    </submittedName>
</protein>
<evidence type="ECO:0000313" key="1">
    <source>
        <dbReference type="EMBL" id="KAH0755836.1"/>
    </source>
</evidence>
<comment type="caution">
    <text evidence="1">The sequence shown here is derived from an EMBL/GenBank/DDBJ whole genome shotgun (WGS) entry which is preliminary data.</text>
</comment>
<dbReference type="Proteomes" id="UP000826656">
    <property type="component" value="Unassembled WGS sequence"/>
</dbReference>
<keyword evidence="2" id="KW-1185">Reference proteome</keyword>